<dbReference type="KEGG" id="ssam:E3D00_07425"/>
<dbReference type="AlphaFoldDB" id="A0A4Y6UK20"/>
<dbReference type="EMBL" id="CP038141">
    <property type="protein sequence ID" value="QDH17414.1"/>
    <property type="molecule type" value="Genomic_DNA"/>
</dbReference>
<evidence type="ECO:0000313" key="2">
    <source>
        <dbReference type="EMBL" id="QDH17414.1"/>
    </source>
</evidence>
<dbReference type="OrthoDB" id="6460161at2"/>
<accession>A0A4Y6UK20</accession>
<evidence type="ECO:0000313" key="3">
    <source>
        <dbReference type="Proteomes" id="UP000316313"/>
    </source>
</evidence>
<name>A0A4Y6UK20_9PROT</name>
<proteinExistence type="predicted"/>
<dbReference type="RefSeq" id="WP_141461339.1">
    <property type="nucleotide sequence ID" value="NZ_CP038141.1"/>
</dbReference>
<evidence type="ECO:0000256" key="1">
    <source>
        <dbReference type="SAM" id="MobiDB-lite"/>
    </source>
</evidence>
<protein>
    <submittedName>
        <fullName evidence="2">Uncharacterized protein</fullName>
    </submittedName>
</protein>
<sequence>MATAPKSTDTTNSTVVVYCRLIHGISIGIFKKEAIEARAERSAAKAPDFSPLIPYRTVELNGANTDPRFHPKENILLGRAGRTLVDKDFWDTWLEQNKESDLVKNNLIFAEATEASASARMTELQYEATGFEPKTEDQLPANALDNKK</sequence>
<gene>
    <name evidence="2" type="ORF">E3D00_07425</name>
</gene>
<reference evidence="2 3" key="1">
    <citation type="submission" date="2019-03" db="EMBL/GenBank/DDBJ databases">
        <title>The complete genome sequence of Swingsia samuiensis NBRC107927(T).</title>
        <authorList>
            <person name="Chua K.-O."/>
            <person name="Chan K.-G."/>
            <person name="See-Too W.-S."/>
        </authorList>
    </citation>
    <scope>NUCLEOTIDE SEQUENCE [LARGE SCALE GENOMIC DNA]</scope>
    <source>
        <strain evidence="2 3">AH83</strain>
    </source>
</reference>
<dbReference type="Proteomes" id="UP000316313">
    <property type="component" value="Chromosome"/>
</dbReference>
<feature type="region of interest" description="Disordered" evidence="1">
    <location>
        <begin position="129"/>
        <end position="148"/>
    </location>
</feature>
<organism evidence="2 3">
    <name type="scientific">Swingsia samuiensis</name>
    <dbReference type="NCBI Taxonomy" id="1293412"/>
    <lineage>
        <taxon>Bacteria</taxon>
        <taxon>Pseudomonadati</taxon>
        <taxon>Pseudomonadota</taxon>
        <taxon>Alphaproteobacteria</taxon>
        <taxon>Acetobacterales</taxon>
        <taxon>Acetobacteraceae</taxon>
        <taxon>Swingsia</taxon>
    </lineage>
</organism>
<keyword evidence="3" id="KW-1185">Reference proteome</keyword>